<feature type="transmembrane region" description="Helical" evidence="5">
    <location>
        <begin position="52"/>
        <end position="77"/>
    </location>
</feature>
<dbReference type="InterPro" id="IPR027417">
    <property type="entry name" value="P-loop_NTPase"/>
</dbReference>
<evidence type="ECO:0000256" key="1">
    <source>
        <dbReference type="ARBA" id="ARBA00022737"/>
    </source>
</evidence>
<dbReference type="Proteomes" id="UP001519460">
    <property type="component" value="Unassembled WGS sequence"/>
</dbReference>
<dbReference type="PRINTS" id="PR01415">
    <property type="entry name" value="ANKYRIN"/>
</dbReference>
<dbReference type="AlphaFoldDB" id="A0ABD0JGJ3"/>
<dbReference type="Pfam" id="PF13637">
    <property type="entry name" value="Ank_4"/>
    <property type="match status" value="1"/>
</dbReference>
<name>A0ABD0JGJ3_9CAEN</name>
<feature type="region of interest" description="Disordered" evidence="4">
    <location>
        <begin position="497"/>
        <end position="516"/>
    </location>
</feature>
<dbReference type="PROSITE" id="PS50297">
    <property type="entry name" value="ANK_REP_REGION"/>
    <property type="match status" value="2"/>
</dbReference>
<dbReference type="InterPro" id="IPR050663">
    <property type="entry name" value="Ankyrin-SOCS_Box"/>
</dbReference>
<evidence type="ECO:0000259" key="6">
    <source>
        <dbReference type="Pfam" id="PF20720"/>
    </source>
</evidence>
<evidence type="ECO:0000256" key="5">
    <source>
        <dbReference type="SAM" id="Phobius"/>
    </source>
</evidence>
<evidence type="ECO:0000256" key="2">
    <source>
        <dbReference type="ARBA" id="ARBA00023043"/>
    </source>
</evidence>
<dbReference type="Gene3D" id="1.25.40.20">
    <property type="entry name" value="Ankyrin repeat-containing domain"/>
    <property type="match status" value="3"/>
</dbReference>
<feature type="non-terminal residue" evidence="7">
    <location>
        <position position="1"/>
    </location>
</feature>
<dbReference type="InterPro" id="IPR049050">
    <property type="entry name" value="nSTAND3"/>
</dbReference>
<dbReference type="Pfam" id="PF20720">
    <property type="entry name" value="nSTAND3"/>
    <property type="match status" value="1"/>
</dbReference>
<reference evidence="7 8" key="1">
    <citation type="journal article" date="2023" name="Sci. Data">
        <title>Genome assembly of the Korean intertidal mud-creeper Batillaria attramentaria.</title>
        <authorList>
            <person name="Patra A.K."/>
            <person name="Ho P.T."/>
            <person name="Jun S."/>
            <person name="Lee S.J."/>
            <person name="Kim Y."/>
            <person name="Won Y.J."/>
        </authorList>
    </citation>
    <scope>NUCLEOTIDE SEQUENCE [LARGE SCALE GENOMIC DNA]</scope>
    <source>
        <strain evidence="7">Wonlab-2016</strain>
    </source>
</reference>
<protein>
    <recommendedName>
        <fullName evidence="6">Novel STAND NTPase 3 domain-containing protein</fullName>
    </recommendedName>
</protein>
<dbReference type="PROSITE" id="PS50088">
    <property type="entry name" value="ANK_REPEAT"/>
    <property type="match status" value="2"/>
</dbReference>
<evidence type="ECO:0000313" key="8">
    <source>
        <dbReference type="Proteomes" id="UP001519460"/>
    </source>
</evidence>
<accession>A0ABD0JGJ3</accession>
<evidence type="ECO:0000256" key="3">
    <source>
        <dbReference type="PROSITE-ProRule" id="PRU00023"/>
    </source>
</evidence>
<dbReference type="Pfam" id="PF12796">
    <property type="entry name" value="Ank_2"/>
    <property type="match status" value="2"/>
</dbReference>
<organism evidence="7 8">
    <name type="scientific">Batillaria attramentaria</name>
    <dbReference type="NCBI Taxonomy" id="370345"/>
    <lineage>
        <taxon>Eukaryota</taxon>
        <taxon>Metazoa</taxon>
        <taxon>Spiralia</taxon>
        <taxon>Lophotrochozoa</taxon>
        <taxon>Mollusca</taxon>
        <taxon>Gastropoda</taxon>
        <taxon>Caenogastropoda</taxon>
        <taxon>Sorbeoconcha</taxon>
        <taxon>Cerithioidea</taxon>
        <taxon>Batillariidae</taxon>
        <taxon>Batillaria</taxon>
    </lineage>
</organism>
<sequence>CETRCEAPAVHRGDPAYITCYFDFNISQTPKNFELQKYNDTNDYEDANDNTVVVVAVSVCAGIVMVGLTAVLIFICWRKRRVVRREVLQRLLHQTTTEINSTETLPYDHDTFDKALNMLREEGAVIIVGPEKCGKTTIGRALQRFFRDKRYTPLDLVRPNSWNHCKRIAEKLVVLLDEIFRPDETVEDMASWSSVFKFMKQRRCLIIVIIKANTRRSVQHNLPSFMEDFPKVFAANDGLRNELFRVCLTGDLKCLQGLLHHGVNVNAVNDKGKTPLHIAVYRTTATNLPGEERKRVSVQGESHGQTAAKTGACARREGGQHLLVAQGDEFIALLLAAGANPDAVDDKGRTPLHVACHEGNCTAVVSLLNAGPNTDARDQDGRTALHLACQVGDAITIKRLPSNATNTTQWSPLRWSSGNDKAVDLLLKAGANIEAKDGRGIRALHLASRGGNEKIIQILLKYGADVSATTQDGQTPSDIATRYDHQKVAEWLKQAEGKLRRSKPSFSSAEPRPAHV</sequence>
<keyword evidence="5" id="KW-0812">Transmembrane</keyword>
<keyword evidence="5" id="KW-1133">Transmembrane helix</keyword>
<dbReference type="SUPFAM" id="SSF52540">
    <property type="entry name" value="P-loop containing nucleoside triphosphate hydrolases"/>
    <property type="match status" value="1"/>
</dbReference>
<feature type="domain" description="Novel STAND NTPase 3" evidence="6">
    <location>
        <begin position="109"/>
        <end position="202"/>
    </location>
</feature>
<keyword evidence="1" id="KW-0677">Repeat</keyword>
<dbReference type="SMART" id="SM00248">
    <property type="entry name" value="ANK"/>
    <property type="match status" value="6"/>
</dbReference>
<dbReference type="InterPro" id="IPR002110">
    <property type="entry name" value="Ankyrin_rpt"/>
</dbReference>
<gene>
    <name evidence="7" type="ORF">BaRGS_00035006</name>
</gene>
<comment type="caution">
    <text evidence="7">The sequence shown here is derived from an EMBL/GenBank/DDBJ whole genome shotgun (WGS) entry which is preliminary data.</text>
</comment>
<keyword evidence="8" id="KW-1185">Reference proteome</keyword>
<dbReference type="InterPro" id="IPR036770">
    <property type="entry name" value="Ankyrin_rpt-contain_sf"/>
</dbReference>
<keyword evidence="2 3" id="KW-0040">ANK repeat</keyword>
<dbReference type="PANTHER" id="PTHR24193:SF121">
    <property type="entry name" value="ADA2A-CONTAINING COMPLEX COMPONENT 3, ISOFORM D"/>
    <property type="match status" value="1"/>
</dbReference>
<dbReference type="EMBL" id="JACVVK020000459">
    <property type="protein sequence ID" value="KAK7473731.1"/>
    <property type="molecule type" value="Genomic_DNA"/>
</dbReference>
<evidence type="ECO:0000256" key="4">
    <source>
        <dbReference type="SAM" id="MobiDB-lite"/>
    </source>
</evidence>
<feature type="repeat" description="ANK" evidence="3">
    <location>
        <begin position="347"/>
        <end position="379"/>
    </location>
</feature>
<evidence type="ECO:0000313" key="7">
    <source>
        <dbReference type="EMBL" id="KAK7473731.1"/>
    </source>
</evidence>
<feature type="repeat" description="ANK" evidence="3">
    <location>
        <begin position="439"/>
        <end position="471"/>
    </location>
</feature>
<dbReference type="SUPFAM" id="SSF48403">
    <property type="entry name" value="Ankyrin repeat"/>
    <property type="match status" value="1"/>
</dbReference>
<dbReference type="PANTHER" id="PTHR24193">
    <property type="entry name" value="ANKYRIN REPEAT PROTEIN"/>
    <property type="match status" value="1"/>
</dbReference>
<proteinExistence type="predicted"/>
<keyword evidence="5" id="KW-0472">Membrane</keyword>